<evidence type="ECO:0000256" key="8">
    <source>
        <dbReference type="SAM" id="MobiDB-lite"/>
    </source>
</evidence>
<proteinExistence type="predicted"/>
<sequence length="483" mass="53645">MGEEASVEHQGMPFGEAHKMSMDTRAATWANSESSTDVSETLTQKESNSTVSPRNFENPLNYRTNTGLAVNDYFVGPRDMSKHSKWPMFMRMHGAISPKMILPLAFVACWSSLITCVSKFVYPLGTSNLLLTVLGFVVGLGLSFRSSTAYERYTEGRKYWAQLTLSAQCLARVFWLHGEERMGEQGKQDLLAKMTALNLIVAFAVALKHRLRFEPYSGYDDLAGLIGHLETFAKGATSEETMLHQKSGTLKSIGEYLGVPFAESNPRKLLKKANKPLGNLPLEVLTYLASYVDETIENGLLNVPGQQTLAYSNITALNDVLTGTDRVLNTPLPLAYSIAISQITWVYIIILPVQLYDYLGWVTIPGTICAAYIILGLLLIGREIENPFGNDVNDLPLDHFCQQVASDVDTISSLKKPRMAEFVTHKDNKVLFPISTSGYEAWAARSEKRIRNELKLKVEVGYAAWLDLQGEHKANVKAGDEKV</sequence>
<keyword evidence="4 9" id="KW-0812">Transmembrane</keyword>
<evidence type="ECO:0000256" key="5">
    <source>
        <dbReference type="ARBA" id="ARBA00022989"/>
    </source>
</evidence>
<feature type="region of interest" description="Disordered" evidence="8">
    <location>
        <begin position="25"/>
        <end position="56"/>
    </location>
</feature>
<gene>
    <name evidence="10" type="ORF">EG328_006925</name>
</gene>
<dbReference type="GO" id="GO:0005886">
    <property type="term" value="C:plasma membrane"/>
    <property type="evidence" value="ECO:0007669"/>
    <property type="project" value="UniProtKB-SubCell"/>
</dbReference>
<evidence type="ECO:0000313" key="10">
    <source>
        <dbReference type="EMBL" id="KAE9985804.1"/>
    </source>
</evidence>
<keyword evidence="2" id="KW-0813">Transport</keyword>
<dbReference type="PANTHER" id="PTHR33281:SF19">
    <property type="entry name" value="VOLTAGE-DEPENDENT ANION CHANNEL-FORMING PROTEIN YNEE"/>
    <property type="match status" value="1"/>
</dbReference>
<feature type="compositionally biased region" description="Polar residues" evidence="8">
    <location>
        <begin position="29"/>
        <end position="55"/>
    </location>
</feature>
<feature type="transmembrane region" description="Helical" evidence="9">
    <location>
        <begin position="128"/>
        <end position="147"/>
    </location>
</feature>
<accession>A0A8H3VF66</accession>
<evidence type="ECO:0000256" key="7">
    <source>
        <dbReference type="ARBA" id="ARBA00023136"/>
    </source>
</evidence>
<evidence type="ECO:0000313" key="11">
    <source>
        <dbReference type="Proteomes" id="UP000447873"/>
    </source>
</evidence>
<evidence type="ECO:0000256" key="1">
    <source>
        <dbReference type="ARBA" id="ARBA00004651"/>
    </source>
</evidence>
<evidence type="ECO:0000256" key="4">
    <source>
        <dbReference type="ARBA" id="ARBA00022692"/>
    </source>
</evidence>
<dbReference type="InterPro" id="IPR044669">
    <property type="entry name" value="YneE/VCCN1/2-like"/>
</dbReference>
<evidence type="ECO:0000256" key="9">
    <source>
        <dbReference type="SAM" id="Phobius"/>
    </source>
</evidence>
<keyword evidence="7 9" id="KW-0472">Membrane</keyword>
<dbReference type="Proteomes" id="UP000447873">
    <property type="component" value="Unassembled WGS sequence"/>
</dbReference>
<reference evidence="10 11" key="1">
    <citation type="submission" date="2018-12" db="EMBL/GenBank/DDBJ databases">
        <title>Venturia inaequalis Genome Resource.</title>
        <authorList>
            <person name="Lichtner F.J."/>
        </authorList>
    </citation>
    <scope>NUCLEOTIDE SEQUENCE [LARGE SCALE GENOMIC DNA]</scope>
    <source>
        <strain evidence="10 11">120213</strain>
    </source>
</reference>
<protein>
    <submittedName>
        <fullName evidence="10">Uncharacterized protein</fullName>
    </submittedName>
</protein>
<evidence type="ECO:0000256" key="6">
    <source>
        <dbReference type="ARBA" id="ARBA00023065"/>
    </source>
</evidence>
<dbReference type="EMBL" id="WNWS01000037">
    <property type="protein sequence ID" value="KAE9985804.1"/>
    <property type="molecule type" value="Genomic_DNA"/>
</dbReference>
<keyword evidence="3" id="KW-1003">Cell membrane</keyword>
<organism evidence="10 11">
    <name type="scientific">Venturia inaequalis</name>
    <name type="common">Apple scab fungus</name>
    <dbReference type="NCBI Taxonomy" id="5025"/>
    <lineage>
        <taxon>Eukaryota</taxon>
        <taxon>Fungi</taxon>
        <taxon>Dikarya</taxon>
        <taxon>Ascomycota</taxon>
        <taxon>Pezizomycotina</taxon>
        <taxon>Dothideomycetes</taxon>
        <taxon>Pleosporomycetidae</taxon>
        <taxon>Venturiales</taxon>
        <taxon>Venturiaceae</taxon>
        <taxon>Venturia</taxon>
    </lineage>
</organism>
<comment type="caution">
    <text evidence="10">The sequence shown here is derived from an EMBL/GenBank/DDBJ whole genome shotgun (WGS) entry which is preliminary data.</text>
</comment>
<evidence type="ECO:0000256" key="3">
    <source>
        <dbReference type="ARBA" id="ARBA00022475"/>
    </source>
</evidence>
<dbReference type="AlphaFoldDB" id="A0A8H3VF66"/>
<dbReference type="Pfam" id="PF25539">
    <property type="entry name" value="Bestrophin_2"/>
    <property type="match status" value="1"/>
</dbReference>
<comment type="subcellular location">
    <subcellularLocation>
        <location evidence="1">Cell membrane</location>
        <topology evidence="1">Multi-pass membrane protein</topology>
    </subcellularLocation>
</comment>
<feature type="transmembrane region" description="Helical" evidence="9">
    <location>
        <begin position="334"/>
        <end position="353"/>
    </location>
</feature>
<keyword evidence="5 9" id="KW-1133">Transmembrane helix</keyword>
<keyword evidence="6" id="KW-0406">Ion transport</keyword>
<name>A0A8H3VF66_VENIN</name>
<feature type="transmembrane region" description="Helical" evidence="9">
    <location>
        <begin position="100"/>
        <end position="122"/>
    </location>
</feature>
<dbReference type="PANTHER" id="PTHR33281">
    <property type="entry name" value="UPF0187 PROTEIN YNEE"/>
    <property type="match status" value="1"/>
</dbReference>
<feature type="transmembrane region" description="Helical" evidence="9">
    <location>
        <begin position="359"/>
        <end position="380"/>
    </location>
</feature>
<dbReference type="GO" id="GO:0005254">
    <property type="term" value="F:chloride channel activity"/>
    <property type="evidence" value="ECO:0007669"/>
    <property type="project" value="InterPro"/>
</dbReference>
<evidence type="ECO:0000256" key="2">
    <source>
        <dbReference type="ARBA" id="ARBA00022448"/>
    </source>
</evidence>
<dbReference type="OrthoDB" id="1368at2759"/>